<evidence type="ECO:0000313" key="2">
    <source>
        <dbReference type="EMBL" id="QNT78343.1"/>
    </source>
</evidence>
<gene>
    <name evidence="2" type="ORF">JGUZn3_11160</name>
</gene>
<feature type="compositionally biased region" description="Polar residues" evidence="1">
    <location>
        <begin position="49"/>
        <end position="62"/>
    </location>
</feature>
<name>A0A7H1NRD3_9PROT</name>
<proteinExistence type="predicted"/>
<keyword evidence="3" id="KW-1185">Reference proteome</keyword>
<evidence type="ECO:0000256" key="1">
    <source>
        <dbReference type="SAM" id="MobiDB-lite"/>
    </source>
</evidence>
<feature type="region of interest" description="Disordered" evidence="1">
    <location>
        <begin position="203"/>
        <end position="222"/>
    </location>
</feature>
<feature type="compositionally biased region" description="Basic and acidic residues" evidence="1">
    <location>
        <begin position="203"/>
        <end position="213"/>
    </location>
</feature>
<dbReference type="KEGG" id="ebla:JGUZn3_11160"/>
<accession>A0A7H1NRD3</accession>
<dbReference type="AlphaFoldDB" id="A0A7H1NRD3"/>
<feature type="region of interest" description="Disordered" evidence="1">
    <location>
        <begin position="40"/>
        <end position="132"/>
    </location>
</feature>
<protein>
    <submittedName>
        <fullName evidence="2">Uncharacterized protein</fullName>
    </submittedName>
</protein>
<dbReference type="Proteomes" id="UP000516349">
    <property type="component" value="Chromosome"/>
</dbReference>
<feature type="compositionally biased region" description="Basic and acidic residues" evidence="1">
    <location>
        <begin position="119"/>
        <end position="131"/>
    </location>
</feature>
<dbReference type="EMBL" id="CP060244">
    <property type="protein sequence ID" value="QNT78343.1"/>
    <property type="molecule type" value="Genomic_DNA"/>
</dbReference>
<reference evidence="2 3" key="1">
    <citation type="submission" date="2020-08" db="EMBL/GenBank/DDBJ databases">
        <title>Complete genome sequence of Entomobacter blattae G55GP.</title>
        <authorList>
            <person name="Poehlein A."/>
            <person name="Guzman J."/>
            <person name="Daniel R."/>
            <person name="Vilcinskas A."/>
        </authorList>
    </citation>
    <scope>NUCLEOTIDE SEQUENCE [LARGE SCALE GENOMIC DNA]</scope>
    <source>
        <strain evidence="2 3">G55GP</strain>
    </source>
</reference>
<evidence type="ECO:0000313" key="3">
    <source>
        <dbReference type="Proteomes" id="UP000516349"/>
    </source>
</evidence>
<organism evidence="2 3">
    <name type="scientific">Entomobacter blattae</name>
    <dbReference type="NCBI Taxonomy" id="2762277"/>
    <lineage>
        <taxon>Bacteria</taxon>
        <taxon>Pseudomonadati</taxon>
        <taxon>Pseudomonadota</taxon>
        <taxon>Alphaproteobacteria</taxon>
        <taxon>Acetobacterales</taxon>
        <taxon>Acetobacteraceae</taxon>
        <taxon>Entomobacter</taxon>
    </lineage>
</organism>
<sequence>MPSPMPDPFILGFPRATSWILSPIVGGLWGREQCNCDQYSSDQRRRSDQWGSDQHSKGSALNQARLASRGVAESNRDECSQYSRGHKGEREDCQLQDPSQDLPKKIGSKNTGPKKTRHEKMGHEKTRPEKTGHKKMRYEKEAHEKTRQNKAWNRGQKWVCCFLGRILLVRWVPLVGMVSLVGNESQGKLNLYKGFENAREVENAGEKRGECKNKNKNKNKNKTQLTPWPVFFPSLLIQGRKILGAQGNPALVRRHYFTVSFLSSFWSLSFSWVLPSFGGGAVRSFYQRVYFNQGVYEWVYESGLSALKAGKGVFSCA</sequence>